<proteinExistence type="inferred from homology"/>
<dbReference type="Gene3D" id="1.10.1740.10">
    <property type="match status" value="1"/>
</dbReference>
<dbReference type="SUPFAM" id="SSF88659">
    <property type="entry name" value="Sigma3 and sigma4 domains of RNA polymerase sigma factors"/>
    <property type="match status" value="1"/>
</dbReference>
<gene>
    <name evidence="7" type="ORF">CRD36_10785</name>
</gene>
<dbReference type="Proteomes" id="UP000229730">
    <property type="component" value="Unassembled WGS sequence"/>
</dbReference>
<dbReference type="GO" id="GO:0006352">
    <property type="term" value="P:DNA-templated transcription initiation"/>
    <property type="evidence" value="ECO:0007669"/>
    <property type="project" value="InterPro"/>
</dbReference>
<comment type="caution">
    <text evidence="7">The sequence shown here is derived from an EMBL/GenBank/DDBJ whole genome shotgun (WGS) entry which is preliminary data.</text>
</comment>
<organism evidence="7 8">
    <name type="scientific">Paremcibacter congregatus</name>
    <dbReference type="NCBI Taxonomy" id="2043170"/>
    <lineage>
        <taxon>Bacteria</taxon>
        <taxon>Pseudomonadati</taxon>
        <taxon>Pseudomonadota</taxon>
        <taxon>Alphaproteobacteria</taxon>
        <taxon>Emcibacterales</taxon>
        <taxon>Emcibacteraceae</taxon>
        <taxon>Paremcibacter</taxon>
    </lineage>
</organism>
<evidence type="ECO:0000259" key="6">
    <source>
        <dbReference type="Pfam" id="PF08281"/>
    </source>
</evidence>
<dbReference type="Pfam" id="PF04542">
    <property type="entry name" value="Sigma70_r2"/>
    <property type="match status" value="1"/>
</dbReference>
<sequence>MSRPQHTPPPEAEEVRTSILTQLVAKYHRALMRYFWASTRDHGAAEDLTQEVYYRLSRFQDPAALAQTEGYLFKIASNLLKNKWRDDGVRRRVLHVEYDDGLERATPQGYGGLGAVVQNIDDRDQCRYLLKVLNGFPPKTRDVFLLARFEGMSYHEISQHCGMSTHMVKKHMMKAIAQVKVAMECYG</sequence>
<dbReference type="InterPro" id="IPR036388">
    <property type="entry name" value="WH-like_DNA-bd_sf"/>
</dbReference>
<keyword evidence="4" id="KW-0804">Transcription</keyword>
<comment type="similarity">
    <text evidence="1">Belongs to the sigma-70 factor family. ECF subfamily.</text>
</comment>
<evidence type="ECO:0000256" key="3">
    <source>
        <dbReference type="ARBA" id="ARBA00023082"/>
    </source>
</evidence>
<dbReference type="GO" id="GO:0016987">
    <property type="term" value="F:sigma factor activity"/>
    <property type="evidence" value="ECO:0007669"/>
    <property type="project" value="UniProtKB-KW"/>
</dbReference>
<dbReference type="SUPFAM" id="SSF88946">
    <property type="entry name" value="Sigma2 domain of RNA polymerase sigma factors"/>
    <property type="match status" value="1"/>
</dbReference>
<dbReference type="OrthoDB" id="7628065at2"/>
<dbReference type="InterPro" id="IPR013325">
    <property type="entry name" value="RNA_pol_sigma_r2"/>
</dbReference>
<name>A0A2G4YR11_9PROT</name>
<feature type="domain" description="RNA polymerase sigma-70 region 2" evidence="5">
    <location>
        <begin position="23"/>
        <end position="87"/>
    </location>
</feature>
<dbReference type="PANTHER" id="PTHR43133">
    <property type="entry name" value="RNA POLYMERASE ECF-TYPE SIGMA FACTO"/>
    <property type="match status" value="1"/>
</dbReference>
<evidence type="ECO:0000259" key="5">
    <source>
        <dbReference type="Pfam" id="PF04542"/>
    </source>
</evidence>
<dbReference type="AlphaFoldDB" id="A0A2G4YR11"/>
<keyword evidence="2" id="KW-0805">Transcription regulation</keyword>
<dbReference type="Pfam" id="PF08281">
    <property type="entry name" value="Sigma70_r4_2"/>
    <property type="match status" value="1"/>
</dbReference>
<protein>
    <recommendedName>
        <fullName evidence="9">RNA polymerase subunit sigma-70</fullName>
    </recommendedName>
</protein>
<evidence type="ECO:0000313" key="8">
    <source>
        <dbReference type="Proteomes" id="UP000229730"/>
    </source>
</evidence>
<accession>A0A2G4YR11</accession>
<dbReference type="InterPro" id="IPR007627">
    <property type="entry name" value="RNA_pol_sigma70_r2"/>
</dbReference>
<dbReference type="GO" id="GO:0003677">
    <property type="term" value="F:DNA binding"/>
    <property type="evidence" value="ECO:0007669"/>
    <property type="project" value="InterPro"/>
</dbReference>
<evidence type="ECO:0008006" key="9">
    <source>
        <dbReference type="Google" id="ProtNLM"/>
    </source>
</evidence>
<dbReference type="InterPro" id="IPR013249">
    <property type="entry name" value="RNA_pol_sigma70_r4_t2"/>
</dbReference>
<evidence type="ECO:0000256" key="1">
    <source>
        <dbReference type="ARBA" id="ARBA00010641"/>
    </source>
</evidence>
<keyword evidence="8" id="KW-1185">Reference proteome</keyword>
<dbReference type="NCBIfam" id="TIGR02937">
    <property type="entry name" value="sigma70-ECF"/>
    <property type="match status" value="1"/>
</dbReference>
<dbReference type="EMBL" id="PDEM01000023">
    <property type="protein sequence ID" value="PHZ84762.1"/>
    <property type="molecule type" value="Genomic_DNA"/>
</dbReference>
<evidence type="ECO:0000313" key="7">
    <source>
        <dbReference type="EMBL" id="PHZ84762.1"/>
    </source>
</evidence>
<feature type="domain" description="RNA polymerase sigma factor 70 region 4 type 2" evidence="6">
    <location>
        <begin position="127"/>
        <end position="177"/>
    </location>
</feature>
<dbReference type="InterPro" id="IPR039425">
    <property type="entry name" value="RNA_pol_sigma-70-like"/>
</dbReference>
<dbReference type="RefSeq" id="WP_099473093.1">
    <property type="nucleotide sequence ID" value="NZ_CP041025.1"/>
</dbReference>
<dbReference type="InParanoid" id="A0A2G4YR11"/>
<dbReference type="InterPro" id="IPR014284">
    <property type="entry name" value="RNA_pol_sigma-70_dom"/>
</dbReference>
<dbReference type="Gene3D" id="1.10.10.10">
    <property type="entry name" value="Winged helix-like DNA-binding domain superfamily/Winged helix DNA-binding domain"/>
    <property type="match status" value="1"/>
</dbReference>
<evidence type="ECO:0000256" key="2">
    <source>
        <dbReference type="ARBA" id="ARBA00023015"/>
    </source>
</evidence>
<dbReference type="InterPro" id="IPR013324">
    <property type="entry name" value="RNA_pol_sigma_r3/r4-like"/>
</dbReference>
<evidence type="ECO:0000256" key="4">
    <source>
        <dbReference type="ARBA" id="ARBA00023163"/>
    </source>
</evidence>
<keyword evidence="3" id="KW-0731">Sigma factor</keyword>
<dbReference type="PANTHER" id="PTHR43133:SF63">
    <property type="entry name" value="RNA POLYMERASE SIGMA FACTOR FECI-RELATED"/>
    <property type="match status" value="1"/>
</dbReference>
<reference evidence="7 8" key="1">
    <citation type="submission" date="2017-10" db="EMBL/GenBank/DDBJ databases">
        <title>Frigbacter circumglobatus gen. nov. sp. nov., isolated from sediment cultured in situ.</title>
        <authorList>
            <person name="Zhao Z."/>
        </authorList>
    </citation>
    <scope>NUCLEOTIDE SEQUENCE [LARGE SCALE GENOMIC DNA]</scope>
    <source>
        <strain evidence="7 8">ZYL</strain>
    </source>
</reference>